<accession>A0A4R6RPZ3</accession>
<gene>
    <name evidence="2" type="ORF">EV672_101440</name>
</gene>
<dbReference type="EMBL" id="SNXW01000001">
    <property type="protein sequence ID" value="TDP88295.1"/>
    <property type="molecule type" value="Genomic_DNA"/>
</dbReference>
<evidence type="ECO:0000256" key="1">
    <source>
        <dbReference type="SAM" id="Phobius"/>
    </source>
</evidence>
<comment type="caution">
    <text evidence="2">The sequence shown here is derived from an EMBL/GenBank/DDBJ whole genome shotgun (WGS) entry which is preliminary data.</text>
</comment>
<reference evidence="2 3" key="1">
    <citation type="submission" date="2019-03" db="EMBL/GenBank/DDBJ databases">
        <title>Genomic Encyclopedia of Type Strains, Phase IV (KMG-IV): sequencing the most valuable type-strain genomes for metagenomic binning, comparative biology and taxonomic classification.</title>
        <authorList>
            <person name="Goeker M."/>
        </authorList>
    </citation>
    <scope>NUCLEOTIDE SEQUENCE [LARGE SCALE GENOMIC DNA]</scope>
    <source>
        <strain evidence="2 3">DSM 11901</strain>
    </source>
</reference>
<organism evidence="2 3">
    <name type="scientific">Aquabacterium commune</name>
    <dbReference type="NCBI Taxonomy" id="70586"/>
    <lineage>
        <taxon>Bacteria</taxon>
        <taxon>Pseudomonadati</taxon>
        <taxon>Pseudomonadota</taxon>
        <taxon>Betaproteobacteria</taxon>
        <taxon>Burkholderiales</taxon>
        <taxon>Aquabacterium</taxon>
    </lineage>
</organism>
<keyword evidence="3" id="KW-1185">Reference proteome</keyword>
<keyword evidence="1" id="KW-0472">Membrane</keyword>
<keyword evidence="1" id="KW-0812">Transmembrane</keyword>
<proteinExistence type="predicted"/>
<feature type="transmembrane region" description="Helical" evidence="1">
    <location>
        <begin position="88"/>
        <end position="107"/>
    </location>
</feature>
<keyword evidence="1" id="KW-1133">Transmembrane helix</keyword>
<sequence>MAGAPVPGPEAGVGAGAGGLGASLRQLGGTLLGIAHTRLDLLATEVEEEKRRLLSVMAWGAFGVLMASVSLVFLAAFVSVLFWDTHRLAVLGGLVLAFGVACGLAFWQVRMRLCESQGMLRDTLAELDADRQALHKGAP</sequence>
<dbReference type="Pfam" id="PF07332">
    <property type="entry name" value="Phage_holin_3_6"/>
    <property type="match status" value="1"/>
</dbReference>
<dbReference type="AlphaFoldDB" id="A0A4R6RPZ3"/>
<evidence type="ECO:0000313" key="2">
    <source>
        <dbReference type="EMBL" id="TDP88295.1"/>
    </source>
</evidence>
<dbReference type="Proteomes" id="UP000294593">
    <property type="component" value="Unassembled WGS sequence"/>
</dbReference>
<feature type="transmembrane region" description="Helical" evidence="1">
    <location>
        <begin position="56"/>
        <end position="82"/>
    </location>
</feature>
<dbReference type="InterPro" id="IPR009937">
    <property type="entry name" value="Phage_holin_3_6"/>
</dbReference>
<dbReference type="OrthoDB" id="198068at2"/>
<name>A0A4R6RPZ3_9BURK</name>
<protein>
    <submittedName>
        <fullName evidence="2">Putative membrane protein YqjE</fullName>
    </submittedName>
</protein>
<evidence type="ECO:0000313" key="3">
    <source>
        <dbReference type="Proteomes" id="UP000294593"/>
    </source>
</evidence>